<comment type="function">
    <text evidence="4 5">Cell division protein that is part of the divisome complex and is recruited early to the Z-ring. Probably stimulates Z-ring formation, perhaps through the cross-linking of FtsZ protofilaments. Its function overlaps with FtsA.</text>
</comment>
<evidence type="ECO:0000313" key="7">
    <source>
        <dbReference type="EMBL" id="GAA3170951.1"/>
    </source>
</evidence>
<evidence type="ECO:0000256" key="3">
    <source>
        <dbReference type="ARBA" id="ARBA00023306"/>
    </source>
</evidence>
<dbReference type="Gene3D" id="3.30.110.150">
    <property type="entry name" value="SepF-like protein"/>
    <property type="match status" value="1"/>
</dbReference>
<dbReference type="PANTHER" id="PTHR35798:SF1">
    <property type="entry name" value="CELL DIVISION PROTEIN SEPF"/>
    <property type="match status" value="1"/>
</dbReference>
<comment type="subunit">
    <text evidence="5">Homodimer. Interacts with FtsZ.</text>
</comment>
<gene>
    <name evidence="5 7" type="primary">sepF</name>
    <name evidence="7" type="ORF">GCM10010531_25310</name>
</gene>
<comment type="caution">
    <text evidence="7">The sequence shown here is derived from an EMBL/GenBank/DDBJ whole genome shotgun (WGS) entry which is preliminary data.</text>
</comment>
<proteinExistence type="inferred from homology"/>
<dbReference type="HAMAP" id="MF_01197">
    <property type="entry name" value="SepF"/>
    <property type="match status" value="1"/>
</dbReference>
<evidence type="ECO:0000256" key="6">
    <source>
        <dbReference type="SAM" id="MobiDB-lite"/>
    </source>
</evidence>
<feature type="compositionally biased region" description="Basic and acidic residues" evidence="6">
    <location>
        <begin position="13"/>
        <end position="61"/>
    </location>
</feature>
<dbReference type="EMBL" id="BAAAVV010000005">
    <property type="protein sequence ID" value="GAA3170951.1"/>
    <property type="molecule type" value="Genomic_DNA"/>
</dbReference>
<dbReference type="GO" id="GO:0051301">
    <property type="term" value="P:cell division"/>
    <property type="evidence" value="ECO:0007669"/>
    <property type="project" value="UniProtKB-KW"/>
</dbReference>
<feature type="region of interest" description="Disordered" evidence="6">
    <location>
        <begin position="1"/>
        <end position="92"/>
    </location>
</feature>
<name>A0ABP6P7T7_9ACTN</name>
<dbReference type="InterPro" id="IPR038594">
    <property type="entry name" value="SepF-like_sf"/>
</dbReference>
<dbReference type="Proteomes" id="UP001499924">
    <property type="component" value="Unassembled WGS sequence"/>
</dbReference>
<dbReference type="Pfam" id="PF04472">
    <property type="entry name" value="SepF"/>
    <property type="match status" value="1"/>
</dbReference>
<dbReference type="InterPro" id="IPR007561">
    <property type="entry name" value="Cell_div_SepF/SepF-rel"/>
</dbReference>
<keyword evidence="3 5" id="KW-0131">Cell cycle</keyword>
<evidence type="ECO:0000256" key="5">
    <source>
        <dbReference type="HAMAP-Rule" id="MF_01197"/>
    </source>
</evidence>
<evidence type="ECO:0000256" key="4">
    <source>
        <dbReference type="ARBA" id="ARBA00044936"/>
    </source>
</evidence>
<comment type="similarity">
    <text evidence="5">Belongs to the SepF family.</text>
</comment>
<reference evidence="8" key="1">
    <citation type="journal article" date="2019" name="Int. J. Syst. Evol. Microbiol.">
        <title>The Global Catalogue of Microorganisms (GCM) 10K type strain sequencing project: providing services to taxonomists for standard genome sequencing and annotation.</title>
        <authorList>
            <consortium name="The Broad Institute Genomics Platform"/>
            <consortium name="The Broad Institute Genome Sequencing Center for Infectious Disease"/>
            <person name="Wu L."/>
            <person name="Ma J."/>
        </authorList>
    </citation>
    <scope>NUCLEOTIDE SEQUENCE [LARGE SCALE GENOMIC DNA]</scope>
    <source>
        <strain evidence="8">JCM 15614</strain>
    </source>
</reference>
<evidence type="ECO:0000313" key="8">
    <source>
        <dbReference type="Proteomes" id="UP001499924"/>
    </source>
</evidence>
<dbReference type="PANTHER" id="PTHR35798">
    <property type="entry name" value="CELL DIVISION PROTEIN SEPF"/>
    <property type="match status" value="1"/>
</dbReference>
<keyword evidence="8" id="KW-1185">Reference proteome</keyword>
<evidence type="ECO:0000256" key="1">
    <source>
        <dbReference type="ARBA" id="ARBA00022618"/>
    </source>
</evidence>
<dbReference type="InterPro" id="IPR023052">
    <property type="entry name" value="Cell_div_SepF"/>
</dbReference>
<keyword evidence="1 5" id="KW-0132">Cell division</keyword>
<keyword evidence="5" id="KW-0963">Cytoplasm</keyword>
<feature type="compositionally biased region" description="Gly residues" evidence="6">
    <location>
        <begin position="79"/>
        <end position="88"/>
    </location>
</feature>
<accession>A0ABP6P7T7</accession>
<comment type="subcellular location">
    <subcellularLocation>
        <location evidence="5">Cytoplasm</location>
    </subcellularLocation>
    <text evidence="5">Localizes to the division site, in a FtsZ-dependent manner.</text>
</comment>
<protein>
    <recommendedName>
        <fullName evidence="5">Cell division protein SepF</fullName>
    </recommendedName>
</protein>
<organism evidence="7 8">
    <name type="scientific">Blastococcus jejuensis</name>
    <dbReference type="NCBI Taxonomy" id="351224"/>
    <lineage>
        <taxon>Bacteria</taxon>
        <taxon>Bacillati</taxon>
        <taxon>Actinomycetota</taxon>
        <taxon>Actinomycetes</taxon>
        <taxon>Geodermatophilales</taxon>
        <taxon>Geodermatophilaceae</taxon>
        <taxon>Blastococcus</taxon>
    </lineage>
</organism>
<keyword evidence="2 5" id="KW-0717">Septation</keyword>
<evidence type="ECO:0000256" key="2">
    <source>
        <dbReference type="ARBA" id="ARBA00023210"/>
    </source>
</evidence>
<sequence length="216" mass="23720">MGIYLGLVEDDDPRGYGRYDSRQSEPHDDRRYGRYADEHYEDHYDDHHYDDEEPEPVREPEPVISTRRVVPNRPLGLAPTGGGSGSGGARVSAMGSGPVSAAGLAVREPIVAVAPEPAPAPAPQPYRITTLHPRTYNEARTIGERFRDGMPVIMNLTEMDDADAKRLVDFAAGLSFGLRGSIERVTAKVFLLSPQNVDVTAEDKARIREGGFFNQS</sequence>